<dbReference type="Pfam" id="PF17384">
    <property type="entry name" value="DUF150_C"/>
    <property type="match status" value="1"/>
</dbReference>
<dbReference type="GO" id="GO:0006412">
    <property type="term" value="P:translation"/>
    <property type="evidence" value="ECO:0007669"/>
    <property type="project" value="TreeGrafter"/>
</dbReference>
<evidence type="ECO:0000259" key="4">
    <source>
        <dbReference type="Pfam" id="PF02576"/>
    </source>
</evidence>
<protein>
    <recommendedName>
        <fullName evidence="3">Ribosome maturation factor RimP</fullName>
    </recommendedName>
</protein>
<dbReference type="FunFam" id="3.30.300.70:FF:000001">
    <property type="entry name" value="Ribosome maturation factor RimP"/>
    <property type="match status" value="1"/>
</dbReference>
<dbReference type="Proteomes" id="UP000184520">
    <property type="component" value="Unassembled WGS sequence"/>
</dbReference>
<comment type="subcellular location">
    <subcellularLocation>
        <location evidence="3">Cytoplasm</location>
    </subcellularLocation>
</comment>
<feature type="domain" description="Ribosome maturation factor RimP C-terminal" evidence="5">
    <location>
        <begin position="86"/>
        <end position="151"/>
    </location>
</feature>
<dbReference type="SUPFAM" id="SSF74942">
    <property type="entry name" value="YhbC-like, C-terminal domain"/>
    <property type="match status" value="1"/>
</dbReference>
<dbReference type="EMBL" id="FQWD01000003">
    <property type="protein sequence ID" value="SHG37750.1"/>
    <property type="molecule type" value="Genomic_DNA"/>
</dbReference>
<dbReference type="STRING" id="634436.SAMN05216361_2016"/>
<dbReference type="InterPro" id="IPR003728">
    <property type="entry name" value="Ribosome_maturation_RimP"/>
</dbReference>
<dbReference type="HAMAP" id="MF_01077">
    <property type="entry name" value="RimP"/>
    <property type="match status" value="1"/>
</dbReference>
<dbReference type="PANTHER" id="PTHR33867:SF1">
    <property type="entry name" value="RIBOSOME MATURATION FACTOR RIMP"/>
    <property type="match status" value="1"/>
</dbReference>
<sequence>MSKLEQRLTEMLTPAVEALGFELLGVEFVRAGKHSILRVYIDHENGINVDDCADVSFQVSAILDVEDPINTEYNLEVSSPGMDRPLFTEQHYAKVVGEIVAVKMALPLDNRRNFKGKLLACENGTLTIEIDGEQFALPVAGIEKGNLVPTFE</sequence>
<dbReference type="InterPro" id="IPR036847">
    <property type="entry name" value="RimP_C_sf"/>
</dbReference>
<keyword evidence="7" id="KW-1185">Reference proteome</keyword>
<dbReference type="NCBIfam" id="NF000927">
    <property type="entry name" value="PRK00092.1-1"/>
    <property type="match status" value="1"/>
</dbReference>
<accession>A0A1M5JBY0</accession>
<dbReference type="CDD" id="cd01734">
    <property type="entry name" value="YlxS_C"/>
    <property type="match status" value="1"/>
</dbReference>
<dbReference type="RefSeq" id="WP_073321820.1">
    <property type="nucleotide sequence ID" value="NZ_FQWD01000003.1"/>
</dbReference>
<proteinExistence type="inferred from homology"/>
<feature type="domain" description="Ribosome maturation factor RimP N-terminal" evidence="4">
    <location>
        <begin position="12"/>
        <end position="83"/>
    </location>
</feature>
<dbReference type="InterPro" id="IPR035956">
    <property type="entry name" value="RimP_N_sf"/>
</dbReference>
<evidence type="ECO:0000259" key="5">
    <source>
        <dbReference type="Pfam" id="PF17384"/>
    </source>
</evidence>
<dbReference type="Gene3D" id="3.30.300.70">
    <property type="entry name" value="RimP-like superfamily, N-terminal"/>
    <property type="match status" value="1"/>
</dbReference>
<keyword evidence="1 3" id="KW-0963">Cytoplasm</keyword>
<dbReference type="GO" id="GO:0000028">
    <property type="term" value="P:ribosomal small subunit assembly"/>
    <property type="evidence" value="ECO:0007669"/>
    <property type="project" value="TreeGrafter"/>
</dbReference>
<dbReference type="Gene3D" id="2.30.30.180">
    <property type="entry name" value="Ribosome maturation factor RimP, C-terminal domain"/>
    <property type="match status" value="1"/>
</dbReference>
<dbReference type="OrthoDB" id="9805006at2"/>
<dbReference type="SUPFAM" id="SSF75420">
    <property type="entry name" value="YhbC-like, N-terminal domain"/>
    <property type="match status" value="1"/>
</dbReference>
<dbReference type="Pfam" id="PF02576">
    <property type="entry name" value="RimP_N"/>
    <property type="match status" value="1"/>
</dbReference>
<comment type="function">
    <text evidence="3">Required for maturation of 30S ribosomal subunits.</text>
</comment>
<evidence type="ECO:0000256" key="1">
    <source>
        <dbReference type="ARBA" id="ARBA00022490"/>
    </source>
</evidence>
<gene>
    <name evidence="3" type="primary">rimP</name>
    <name evidence="6" type="ORF">SAMN05216361_2016</name>
</gene>
<organism evidence="6 7">
    <name type="scientific">Marisediminitalea aggregata</name>
    <dbReference type="NCBI Taxonomy" id="634436"/>
    <lineage>
        <taxon>Bacteria</taxon>
        <taxon>Pseudomonadati</taxon>
        <taxon>Pseudomonadota</taxon>
        <taxon>Gammaproteobacteria</taxon>
        <taxon>Alteromonadales</taxon>
        <taxon>Alteromonadaceae</taxon>
        <taxon>Marisediminitalea</taxon>
    </lineage>
</organism>
<evidence type="ECO:0000313" key="6">
    <source>
        <dbReference type="EMBL" id="SHG37750.1"/>
    </source>
</evidence>
<evidence type="ECO:0000256" key="3">
    <source>
        <dbReference type="HAMAP-Rule" id="MF_01077"/>
    </source>
</evidence>
<reference evidence="7" key="1">
    <citation type="submission" date="2016-11" db="EMBL/GenBank/DDBJ databases">
        <authorList>
            <person name="Varghese N."/>
            <person name="Submissions S."/>
        </authorList>
    </citation>
    <scope>NUCLEOTIDE SEQUENCE [LARGE SCALE GENOMIC DNA]</scope>
    <source>
        <strain evidence="7">CGMCC 1.8995</strain>
    </source>
</reference>
<comment type="similarity">
    <text evidence="3">Belongs to the RimP family.</text>
</comment>
<evidence type="ECO:0000313" key="7">
    <source>
        <dbReference type="Proteomes" id="UP000184520"/>
    </source>
</evidence>
<dbReference type="InterPro" id="IPR028998">
    <property type="entry name" value="RimP_C"/>
</dbReference>
<dbReference type="PANTHER" id="PTHR33867">
    <property type="entry name" value="RIBOSOME MATURATION FACTOR RIMP"/>
    <property type="match status" value="1"/>
</dbReference>
<dbReference type="GO" id="GO:0005829">
    <property type="term" value="C:cytosol"/>
    <property type="evidence" value="ECO:0007669"/>
    <property type="project" value="TreeGrafter"/>
</dbReference>
<evidence type="ECO:0000256" key="2">
    <source>
        <dbReference type="ARBA" id="ARBA00022517"/>
    </source>
</evidence>
<dbReference type="AlphaFoldDB" id="A0A1M5JBY0"/>
<name>A0A1M5JBY0_9ALTE</name>
<keyword evidence="2 3" id="KW-0690">Ribosome biogenesis</keyword>
<dbReference type="InterPro" id="IPR028989">
    <property type="entry name" value="RimP_N"/>
</dbReference>